<protein>
    <submittedName>
        <fullName evidence="2">Innexin</fullName>
    </submittedName>
</protein>
<evidence type="ECO:0000313" key="2">
    <source>
        <dbReference type="WBParaSite" id="ES5_v2.g22093.t1"/>
    </source>
</evidence>
<reference evidence="2" key="1">
    <citation type="submission" date="2022-11" db="UniProtKB">
        <authorList>
            <consortium name="WormBaseParasite"/>
        </authorList>
    </citation>
    <scope>IDENTIFICATION</scope>
</reference>
<name>A0AC34FXM3_9BILA</name>
<proteinExistence type="predicted"/>
<evidence type="ECO:0000313" key="1">
    <source>
        <dbReference type="Proteomes" id="UP000887579"/>
    </source>
</evidence>
<dbReference type="Proteomes" id="UP000887579">
    <property type="component" value="Unplaced"/>
</dbReference>
<sequence length="406" mass="47574">MAISPSLSLYYNIRRKYNNDWIDCLNHIYSPLGLIFFALIFLLETIFDRPIYCLINSYEHVFDEKVYPHDRWHRYINSYCYLENKYFVNPSQIGFPLDSTRKAISADFYPWVMVMFVLQSILFVLPHWIWEAFNFKSGITLRSLAIGLTSNDKKAKKVYGKRAFGLDFSDGEPVPAFIGTLTYNLKRKDKIFLLFSPQTYFSNSYLFYKFGNLVNVVLQFVFVNFALTHYTLRGFEFVWNLIRNGINWKSSGHFPLIVFCDFNRRDDATGKSFTATSQCLLPFNYLYESMFIVTWFWLIFVFICNFCSFISTFWFLFSYNRRANFVEKLLAPHGIHKENPNFGYFVRKILGKDGVSTLRILHANLSHFQVSEFTKELFEACNDLFPPSPGASNAATTTQTNINEAL</sequence>
<dbReference type="WBParaSite" id="ES5_v2.g22093.t1">
    <property type="protein sequence ID" value="ES5_v2.g22093.t1"/>
    <property type="gene ID" value="ES5_v2.g22093"/>
</dbReference>
<accession>A0AC34FXM3</accession>
<organism evidence="1 2">
    <name type="scientific">Panagrolaimus sp. ES5</name>
    <dbReference type="NCBI Taxonomy" id="591445"/>
    <lineage>
        <taxon>Eukaryota</taxon>
        <taxon>Metazoa</taxon>
        <taxon>Ecdysozoa</taxon>
        <taxon>Nematoda</taxon>
        <taxon>Chromadorea</taxon>
        <taxon>Rhabditida</taxon>
        <taxon>Tylenchina</taxon>
        <taxon>Panagrolaimomorpha</taxon>
        <taxon>Panagrolaimoidea</taxon>
        <taxon>Panagrolaimidae</taxon>
        <taxon>Panagrolaimus</taxon>
    </lineage>
</organism>